<evidence type="ECO:0000256" key="1">
    <source>
        <dbReference type="ARBA" id="ARBA00022448"/>
    </source>
</evidence>
<evidence type="ECO:0000313" key="13">
    <source>
        <dbReference type="Proteomes" id="UP000050761"/>
    </source>
</evidence>
<evidence type="ECO:0000256" key="3">
    <source>
        <dbReference type="ARBA" id="ARBA00022692"/>
    </source>
</evidence>
<dbReference type="OrthoDB" id="5975154at2759"/>
<protein>
    <submittedName>
        <fullName evidence="14">Neur_chan_LBD domain-containing protein</fullName>
    </submittedName>
</protein>
<evidence type="ECO:0000256" key="7">
    <source>
        <dbReference type="ARBA" id="ARBA00023170"/>
    </source>
</evidence>
<dbReference type="Gene3D" id="2.70.170.10">
    <property type="entry name" value="Neurotransmitter-gated ion-channel ligand-binding domain"/>
    <property type="match status" value="1"/>
</dbReference>
<evidence type="ECO:0000256" key="6">
    <source>
        <dbReference type="ARBA" id="ARBA00023136"/>
    </source>
</evidence>
<keyword evidence="6" id="KW-0472">Membrane</keyword>
<keyword evidence="13" id="KW-1185">Reference proteome</keyword>
<keyword evidence="4" id="KW-0770">Synapse</keyword>
<reference evidence="12 13" key="1">
    <citation type="submission" date="2018-11" db="EMBL/GenBank/DDBJ databases">
        <authorList>
            <consortium name="Pathogen Informatics"/>
        </authorList>
    </citation>
    <scope>NUCLEOTIDE SEQUENCE [LARGE SCALE GENOMIC DNA]</scope>
</reference>
<dbReference type="InterPro" id="IPR002394">
    <property type="entry name" value="Nicotinic_acetylcholine_rcpt"/>
</dbReference>
<keyword evidence="1" id="KW-0813">Transport</keyword>
<dbReference type="GO" id="GO:0004888">
    <property type="term" value="F:transmembrane signaling receptor activity"/>
    <property type="evidence" value="ECO:0007669"/>
    <property type="project" value="InterPro"/>
</dbReference>
<dbReference type="InterPro" id="IPR036734">
    <property type="entry name" value="Neur_chan_lig-bd_sf"/>
</dbReference>
<evidence type="ECO:0000256" key="10">
    <source>
        <dbReference type="ARBA" id="ARBA00034099"/>
    </source>
</evidence>
<dbReference type="SUPFAM" id="SSF63712">
    <property type="entry name" value="Nicotinic receptor ligand binding domain-like"/>
    <property type="match status" value="1"/>
</dbReference>
<accession>A0A183G386</accession>
<dbReference type="PANTHER" id="PTHR18945">
    <property type="entry name" value="NEUROTRANSMITTER GATED ION CHANNEL"/>
    <property type="match status" value="1"/>
</dbReference>
<feature type="domain" description="Neurotransmitter-gated ion-channel ligand-binding" evidence="11">
    <location>
        <begin position="18"/>
        <end position="130"/>
    </location>
</feature>
<keyword evidence="2" id="KW-1003">Cell membrane</keyword>
<dbReference type="GO" id="GO:0045211">
    <property type="term" value="C:postsynaptic membrane"/>
    <property type="evidence" value="ECO:0007669"/>
    <property type="project" value="InterPro"/>
</dbReference>
<gene>
    <name evidence="12" type="ORF">HPBE_LOCUS15849</name>
</gene>
<evidence type="ECO:0000256" key="2">
    <source>
        <dbReference type="ARBA" id="ARBA00022475"/>
    </source>
</evidence>
<proteinExistence type="predicted"/>
<keyword evidence="3" id="KW-0812">Transmembrane</keyword>
<dbReference type="InterPro" id="IPR006201">
    <property type="entry name" value="Neur_channel"/>
</dbReference>
<keyword evidence="9" id="KW-0407">Ion channel</keyword>
<evidence type="ECO:0000256" key="5">
    <source>
        <dbReference type="ARBA" id="ARBA00023065"/>
    </source>
</evidence>
<organism evidence="13 14">
    <name type="scientific">Heligmosomoides polygyrus</name>
    <name type="common">Parasitic roundworm</name>
    <dbReference type="NCBI Taxonomy" id="6339"/>
    <lineage>
        <taxon>Eukaryota</taxon>
        <taxon>Metazoa</taxon>
        <taxon>Ecdysozoa</taxon>
        <taxon>Nematoda</taxon>
        <taxon>Chromadorea</taxon>
        <taxon>Rhabditida</taxon>
        <taxon>Rhabditina</taxon>
        <taxon>Rhabditomorpha</taxon>
        <taxon>Strongyloidea</taxon>
        <taxon>Heligmosomidae</taxon>
        <taxon>Heligmosomoides</taxon>
    </lineage>
</organism>
<keyword evidence="7" id="KW-0675">Receptor</keyword>
<comment type="subcellular location">
    <subcellularLocation>
        <location evidence="10">Synaptic cell membrane</location>
        <topology evidence="10">Multi-pass membrane protein</topology>
    </subcellularLocation>
</comment>
<dbReference type="WBParaSite" id="HPBE_0001585101-mRNA-1">
    <property type="protein sequence ID" value="HPBE_0001585101-mRNA-1"/>
    <property type="gene ID" value="HPBE_0001585101"/>
</dbReference>
<accession>A0A3P7ZY92</accession>
<evidence type="ECO:0000313" key="14">
    <source>
        <dbReference type="WBParaSite" id="HPBE_0001585101-mRNA-1"/>
    </source>
</evidence>
<name>A0A183G386_HELPZ</name>
<dbReference type="GO" id="GO:0022848">
    <property type="term" value="F:acetylcholine-gated monoatomic cation-selective channel activity"/>
    <property type="evidence" value="ECO:0007669"/>
    <property type="project" value="InterPro"/>
</dbReference>
<dbReference type="Proteomes" id="UP000050761">
    <property type="component" value="Unassembled WGS sequence"/>
</dbReference>
<reference evidence="14" key="2">
    <citation type="submission" date="2019-09" db="UniProtKB">
        <authorList>
            <consortium name="WormBaseParasite"/>
        </authorList>
    </citation>
    <scope>IDENTIFICATION</scope>
</reference>
<evidence type="ECO:0000256" key="8">
    <source>
        <dbReference type="ARBA" id="ARBA00023286"/>
    </source>
</evidence>
<sequence length="145" mass="16464">MEGEFGGGGVKATMTDAEDRLMVDLFRGYNSLVQPVRNKSELPMIVKIAMQLVLLINVKWQDFQMRWEPNDYDGITQIRVAPDKIWLPDIVLFNNADGNYEVSFMCNALIHHSGEVLWVPPAIYKSSCIIGPFPVVNPRSLSIFY</sequence>
<dbReference type="Pfam" id="PF02931">
    <property type="entry name" value="Neur_chan_LBD"/>
    <property type="match status" value="1"/>
</dbReference>
<evidence type="ECO:0000256" key="9">
    <source>
        <dbReference type="ARBA" id="ARBA00023303"/>
    </source>
</evidence>
<keyword evidence="5" id="KW-0406">Ion transport</keyword>
<dbReference type="InterPro" id="IPR006202">
    <property type="entry name" value="Neur_chan_lig-bd"/>
</dbReference>
<evidence type="ECO:0000259" key="11">
    <source>
        <dbReference type="Pfam" id="PF02931"/>
    </source>
</evidence>
<evidence type="ECO:0000313" key="12">
    <source>
        <dbReference type="EMBL" id="VDP04141.1"/>
    </source>
</evidence>
<dbReference type="EMBL" id="UZAH01029082">
    <property type="protein sequence ID" value="VDP04141.1"/>
    <property type="molecule type" value="Genomic_DNA"/>
</dbReference>
<dbReference type="PRINTS" id="PR00254">
    <property type="entry name" value="NICOTINICR"/>
</dbReference>
<keyword evidence="8" id="KW-1071">Ligand-gated ion channel</keyword>
<dbReference type="AlphaFoldDB" id="A0A183G386"/>
<evidence type="ECO:0000256" key="4">
    <source>
        <dbReference type="ARBA" id="ARBA00023018"/>
    </source>
</evidence>